<evidence type="ECO:0000313" key="1">
    <source>
        <dbReference type="EMBL" id="WZN53928.1"/>
    </source>
</evidence>
<organism evidence="1 2">
    <name type="scientific">Sphingobacterium thalpophilum</name>
    <dbReference type="NCBI Taxonomy" id="259"/>
    <lineage>
        <taxon>Bacteria</taxon>
        <taxon>Pseudomonadati</taxon>
        <taxon>Bacteroidota</taxon>
        <taxon>Sphingobacteriia</taxon>
        <taxon>Sphingobacteriales</taxon>
        <taxon>Sphingobacteriaceae</taxon>
        <taxon>Sphingobacterium</taxon>
    </lineage>
</organism>
<evidence type="ECO:0000313" key="2">
    <source>
        <dbReference type="Proteomes" id="UP001485301"/>
    </source>
</evidence>
<dbReference type="EMBL" id="CP151087">
    <property type="protein sequence ID" value="WZN53928.1"/>
    <property type="molecule type" value="Genomic_DNA"/>
</dbReference>
<protein>
    <submittedName>
        <fullName evidence="1">LacI family DNA-binding transcriptional regulator</fullName>
    </submittedName>
</protein>
<keyword evidence="1" id="KW-0238">DNA-binding</keyword>
<reference evidence="1" key="1">
    <citation type="submission" date="2024-04" db="EMBL/GenBank/DDBJ databases">
        <title>Complete genome sequence of Sphingobacterium thalpophiium BAA-1094.</title>
        <authorList>
            <person name="Adaikpoh B.I."/>
        </authorList>
    </citation>
    <scope>NUCLEOTIDE SEQUENCE</scope>
    <source>
        <strain evidence="1">BAA-1094</strain>
    </source>
</reference>
<name>A0ACD5BWT8_9SPHI</name>
<dbReference type="Proteomes" id="UP001485301">
    <property type="component" value="Chromosome"/>
</dbReference>
<accession>A0ACD5BWT8</accession>
<sequence>MENKKISINDIAKHLKIAKSTVSLIINGKADERRISKELQAKVLDYVREVRFYPHHLAQSLATGRSSSIGLIVEDISDSFFGPIALMIENLAKTKGYRIMYSSTLGDTNTAIEIINFFRRSQLDGYIIAPTKGIEDVVKEMVDEHIPIVLFDRDPVEGVDFVGTNNKEAMIEACMHLYDKGFRQIGFVTLESTQSQMHERLLGYHLEELSNNIIKLLLKQIEKPTKDNASHVVLPSVIKARKSSERKSNNLLPIGRNN</sequence>
<gene>
    <name evidence="1" type="ORF">AACH28_14865</name>
</gene>
<keyword evidence="2" id="KW-1185">Reference proteome</keyword>
<proteinExistence type="predicted"/>